<evidence type="ECO:0000313" key="2">
    <source>
        <dbReference type="EMBL" id="KAH3696871.1"/>
    </source>
</evidence>
<comment type="caution">
    <text evidence="2">The sequence shown here is derived from an EMBL/GenBank/DDBJ whole genome shotgun (WGS) entry which is preliminary data.</text>
</comment>
<evidence type="ECO:0008006" key="4">
    <source>
        <dbReference type="Google" id="ProtNLM"/>
    </source>
</evidence>
<keyword evidence="3" id="KW-1185">Reference proteome</keyword>
<feature type="region of interest" description="Disordered" evidence="1">
    <location>
        <begin position="314"/>
        <end position="358"/>
    </location>
</feature>
<sequence length="863" mass="97829">MLDRILHDKHVRSPFIASFLAGSGVSARQVYIEEKVCKTIRFVRIEVVPDPFITDPSLLIERKQYEGVQFCIPIQFHGLLKKCRKAISSIEEIPVGGVCSVVLRENALLLNDGDHAAVYVPSKTILAVASMEKDHENKLVKAVFQDIKGNKYIAKDVTPLEAYILVPVKRMTLEQYINGDNLRHSTVVTFDEIDENDVASNDPMEFKKLKTILAGQVRVKTVDDIDFFIAYTNNEKDHTVLLIPKEKLKDIHAKLTTFASDIGKAGFIFNHFQGCSYEAVITSKLYTIDPKISTICHFSVTIPSHLDNVYEPDPTWVTNNSPKTSSKPRKQRFDSTPIATTNHIDPRKSKSESDEITEDDVYELVERDLSCEFKIADHTQQSKDSSKMMRHTVSQDSFRHGHDNSKINDELVKSHLGLSYNPNMQMRRRVSYDDDDKCGDESLYLSPLSRQDIEGFTKLPKSHESNTHNNYDHKNNEHSNDDGMEDCLYMPMDGMCSPQNSKDNDDVEESEYVAQLQHLQGQAGDYEETDEDKSLKMVKTHGDYEATGDYVDTDDVEALKLAQGSSGDYVAPDDVKALKNGQGPVGDYENPDDIEELRQASNQINSSVCIRKQYRHDRSNYVNSDYSAVATEEKNDDVFEKEAAYISDDQLYAAPKYSRHVAEVLNNKCESDCQIYDVPPSLRSLPEDLIKSDFESEGQVYDAPKFTKSVTKNFINFKMESDWQTHDASKSSRSITELYDSPKSSRFVTEEFINNDTESDGEIYDAPKSTRNVTENLIKIKSESDSQTCVAPKYSGPISELYDAPKSSRSVNETEFLNLNSESDSQIYDAPKSTRSMTEKRIDIKSESDGEIYDARKVFNVYF</sequence>
<dbReference type="Proteomes" id="UP000828390">
    <property type="component" value="Unassembled WGS sequence"/>
</dbReference>
<dbReference type="EMBL" id="JAIWYP010000016">
    <property type="protein sequence ID" value="KAH3696871.1"/>
    <property type="molecule type" value="Genomic_DNA"/>
</dbReference>
<reference evidence="2" key="1">
    <citation type="journal article" date="2019" name="bioRxiv">
        <title>The Genome of the Zebra Mussel, Dreissena polymorpha: A Resource for Invasive Species Research.</title>
        <authorList>
            <person name="McCartney M.A."/>
            <person name="Auch B."/>
            <person name="Kono T."/>
            <person name="Mallez S."/>
            <person name="Zhang Y."/>
            <person name="Obille A."/>
            <person name="Becker A."/>
            <person name="Abrahante J.E."/>
            <person name="Garbe J."/>
            <person name="Badalamenti J.P."/>
            <person name="Herman A."/>
            <person name="Mangelson H."/>
            <person name="Liachko I."/>
            <person name="Sullivan S."/>
            <person name="Sone E.D."/>
            <person name="Koren S."/>
            <person name="Silverstein K.A.T."/>
            <person name="Beckman K.B."/>
            <person name="Gohl D.M."/>
        </authorList>
    </citation>
    <scope>NUCLEOTIDE SEQUENCE</scope>
    <source>
        <strain evidence="2">Duluth1</strain>
        <tissue evidence="2">Whole animal</tissue>
    </source>
</reference>
<organism evidence="2 3">
    <name type="scientific">Dreissena polymorpha</name>
    <name type="common">Zebra mussel</name>
    <name type="synonym">Mytilus polymorpha</name>
    <dbReference type="NCBI Taxonomy" id="45954"/>
    <lineage>
        <taxon>Eukaryota</taxon>
        <taxon>Metazoa</taxon>
        <taxon>Spiralia</taxon>
        <taxon>Lophotrochozoa</taxon>
        <taxon>Mollusca</taxon>
        <taxon>Bivalvia</taxon>
        <taxon>Autobranchia</taxon>
        <taxon>Heteroconchia</taxon>
        <taxon>Euheterodonta</taxon>
        <taxon>Imparidentia</taxon>
        <taxon>Neoheterodontei</taxon>
        <taxon>Myida</taxon>
        <taxon>Dreissenoidea</taxon>
        <taxon>Dreissenidae</taxon>
        <taxon>Dreissena</taxon>
    </lineage>
</organism>
<protein>
    <recommendedName>
        <fullName evidence="4">CABIT domain-containing protein</fullName>
    </recommendedName>
</protein>
<feature type="region of interest" description="Disordered" evidence="1">
    <location>
        <begin position="460"/>
        <end position="482"/>
    </location>
</feature>
<evidence type="ECO:0000256" key="1">
    <source>
        <dbReference type="SAM" id="MobiDB-lite"/>
    </source>
</evidence>
<feature type="compositionally biased region" description="Basic and acidic residues" evidence="1">
    <location>
        <begin position="460"/>
        <end position="481"/>
    </location>
</feature>
<name>A0A9D3YCZ3_DREPO</name>
<feature type="compositionally biased region" description="Basic and acidic residues" evidence="1">
    <location>
        <begin position="344"/>
        <end position="353"/>
    </location>
</feature>
<reference evidence="2" key="2">
    <citation type="submission" date="2020-11" db="EMBL/GenBank/DDBJ databases">
        <authorList>
            <person name="McCartney M.A."/>
            <person name="Auch B."/>
            <person name="Kono T."/>
            <person name="Mallez S."/>
            <person name="Becker A."/>
            <person name="Gohl D.M."/>
            <person name="Silverstein K.A.T."/>
            <person name="Koren S."/>
            <person name="Bechman K.B."/>
            <person name="Herman A."/>
            <person name="Abrahante J.E."/>
            <person name="Garbe J."/>
        </authorList>
    </citation>
    <scope>NUCLEOTIDE SEQUENCE</scope>
    <source>
        <strain evidence="2">Duluth1</strain>
        <tissue evidence="2">Whole animal</tissue>
    </source>
</reference>
<gene>
    <name evidence="2" type="ORF">DPMN_084351</name>
</gene>
<proteinExistence type="predicted"/>
<dbReference type="AlphaFoldDB" id="A0A9D3YCZ3"/>
<accession>A0A9D3YCZ3</accession>
<evidence type="ECO:0000313" key="3">
    <source>
        <dbReference type="Proteomes" id="UP000828390"/>
    </source>
</evidence>
<feature type="compositionally biased region" description="Polar residues" evidence="1">
    <location>
        <begin position="316"/>
        <end position="325"/>
    </location>
</feature>